<evidence type="ECO:0000313" key="2">
    <source>
        <dbReference type="EMBL" id="KAF2748095.1"/>
    </source>
</evidence>
<dbReference type="AlphaFoldDB" id="A0A6A6VC14"/>
<keyword evidence="3" id="KW-1185">Reference proteome</keyword>
<gene>
    <name evidence="2" type="ORF">M011DRAFT_467148</name>
</gene>
<protein>
    <submittedName>
        <fullName evidence="2">Uncharacterized protein</fullName>
    </submittedName>
</protein>
<accession>A0A6A6VC14</accession>
<reference evidence="2" key="1">
    <citation type="journal article" date="2020" name="Stud. Mycol.">
        <title>101 Dothideomycetes genomes: a test case for predicting lifestyles and emergence of pathogens.</title>
        <authorList>
            <person name="Haridas S."/>
            <person name="Albert R."/>
            <person name="Binder M."/>
            <person name="Bloem J."/>
            <person name="Labutti K."/>
            <person name="Salamov A."/>
            <person name="Andreopoulos B."/>
            <person name="Baker S."/>
            <person name="Barry K."/>
            <person name="Bills G."/>
            <person name="Bluhm B."/>
            <person name="Cannon C."/>
            <person name="Castanera R."/>
            <person name="Culley D."/>
            <person name="Daum C."/>
            <person name="Ezra D."/>
            <person name="Gonzalez J."/>
            <person name="Henrissat B."/>
            <person name="Kuo A."/>
            <person name="Liang C."/>
            <person name="Lipzen A."/>
            <person name="Lutzoni F."/>
            <person name="Magnuson J."/>
            <person name="Mondo S."/>
            <person name="Nolan M."/>
            <person name="Ohm R."/>
            <person name="Pangilinan J."/>
            <person name="Park H.-J."/>
            <person name="Ramirez L."/>
            <person name="Alfaro M."/>
            <person name="Sun H."/>
            <person name="Tritt A."/>
            <person name="Yoshinaga Y."/>
            <person name="Zwiers L.-H."/>
            <person name="Turgeon B."/>
            <person name="Goodwin S."/>
            <person name="Spatafora J."/>
            <person name="Crous P."/>
            <person name="Grigoriev I."/>
        </authorList>
    </citation>
    <scope>NUCLEOTIDE SEQUENCE</scope>
    <source>
        <strain evidence="2">CBS 119925</strain>
    </source>
</reference>
<evidence type="ECO:0000313" key="3">
    <source>
        <dbReference type="Proteomes" id="UP000799440"/>
    </source>
</evidence>
<evidence type="ECO:0000256" key="1">
    <source>
        <dbReference type="SAM" id="MobiDB-lite"/>
    </source>
</evidence>
<name>A0A6A6VC14_9PLEO</name>
<dbReference type="EMBL" id="MU006570">
    <property type="protein sequence ID" value="KAF2748095.1"/>
    <property type="molecule type" value="Genomic_DNA"/>
</dbReference>
<dbReference type="OrthoDB" id="3494771at2759"/>
<proteinExistence type="predicted"/>
<sequence length="63" mass="6741">MSGASSPKIAAMGASPRISGTSTPVEGHKKDNKNLWHQLKHAVVEHHRSVNNAYQACYGGGRN</sequence>
<organism evidence="2 3">
    <name type="scientific">Sporormia fimetaria CBS 119925</name>
    <dbReference type="NCBI Taxonomy" id="1340428"/>
    <lineage>
        <taxon>Eukaryota</taxon>
        <taxon>Fungi</taxon>
        <taxon>Dikarya</taxon>
        <taxon>Ascomycota</taxon>
        <taxon>Pezizomycotina</taxon>
        <taxon>Dothideomycetes</taxon>
        <taxon>Pleosporomycetidae</taxon>
        <taxon>Pleosporales</taxon>
        <taxon>Sporormiaceae</taxon>
        <taxon>Sporormia</taxon>
    </lineage>
</organism>
<feature type="region of interest" description="Disordered" evidence="1">
    <location>
        <begin position="1"/>
        <end position="33"/>
    </location>
</feature>
<dbReference type="Proteomes" id="UP000799440">
    <property type="component" value="Unassembled WGS sequence"/>
</dbReference>